<dbReference type="VEuPathDB" id="FungiDB:MCYG_07608"/>
<evidence type="ECO:0000256" key="2">
    <source>
        <dbReference type="SAM" id="MobiDB-lite"/>
    </source>
</evidence>
<evidence type="ECO:0000313" key="3">
    <source>
        <dbReference type="EMBL" id="EEQ34789.1"/>
    </source>
</evidence>
<keyword evidence="4" id="KW-1185">Reference proteome</keyword>
<dbReference type="eggNOG" id="ENOG502S77X">
    <property type="taxonomic scope" value="Eukaryota"/>
</dbReference>
<gene>
    <name evidence="3" type="ORF">MCYG_07608</name>
</gene>
<name>C5FWU9_ARTOC</name>
<dbReference type="RefSeq" id="XP_002843825.1">
    <property type="nucleotide sequence ID" value="XM_002843779.1"/>
</dbReference>
<evidence type="ECO:0000256" key="1">
    <source>
        <dbReference type="SAM" id="Coils"/>
    </source>
</evidence>
<feature type="coiled-coil region" evidence="1">
    <location>
        <begin position="115"/>
        <end position="230"/>
    </location>
</feature>
<dbReference type="HOGENOM" id="CLU_050241_0_0_1"/>
<dbReference type="Proteomes" id="UP000002035">
    <property type="component" value="Unassembled WGS sequence"/>
</dbReference>
<protein>
    <submittedName>
        <fullName evidence="3">Uncharacterized protein</fullName>
    </submittedName>
</protein>
<dbReference type="AlphaFoldDB" id="C5FWU9"/>
<accession>C5FWU9</accession>
<keyword evidence="1" id="KW-0175">Coiled coil</keyword>
<dbReference type="OrthoDB" id="3918393at2759"/>
<sequence>MLHFRKPIANSTVIIVKAPTSASVSASASISTSTAESPPQVILPDVETDLNMHSPNLLYDNPHSDGADGVARRDEPIITSIPPPTNGDSMLNSTSPTEWSSAIGHAMTGKSGRVIHNLQEQITRLTRECNLHRTRAEEAQRMNEILKQQLQTVTDRLRNSEQSHEASLITIARKDRKIEDLKSETQSEKNRRLKAENDALETTQLAEQQREEHQRAFAEAQEVAQRSQCQYDALSQARLRDRNEFQSRFSMFRKDFDELIKREQERQNQLTRLDVIIEQKDREIRAARDRTERVTTLYEEYKTRSDDTLRQLVEKSRRNDRDVDAVLRDAREATDKMKWVVNVKQNVKGAR</sequence>
<feature type="region of interest" description="Disordered" evidence="2">
    <location>
        <begin position="78"/>
        <end position="98"/>
    </location>
</feature>
<feature type="compositionally biased region" description="Polar residues" evidence="2">
    <location>
        <begin position="86"/>
        <end position="98"/>
    </location>
</feature>
<reference evidence="4" key="1">
    <citation type="journal article" date="2012" name="MBio">
        <title>Comparative genome analysis of Trichophyton rubrum and related dermatophytes reveals candidate genes involved in infection.</title>
        <authorList>
            <person name="Martinez D.A."/>
            <person name="Oliver B.G."/>
            <person name="Graeser Y."/>
            <person name="Goldberg J.M."/>
            <person name="Li W."/>
            <person name="Martinez-Rossi N.M."/>
            <person name="Monod M."/>
            <person name="Shelest E."/>
            <person name="Barton R.C."/>
            <person name="Birch E."/>
            <person name="Brakhage A.A."/>
            <person name="Chen Z."/>
            <person name="Gurr S.J."/>
            <person name="Heiman D."/>
            <person name="Heitman J."/>
            <person name="Kosti I."/>
            <person name="Rossi A."/>
            <person name="Saif S."/>
            <person name="Samalova M."/>
            <person name="Saunders C.W."/>
            <person name="Shea T."/>
            <person name="Summerbell R.C."/>
            <person name="Xu J."/>
            <person name="Young S."/>
            <person name="Zeng Q."/>
            <person name="Birren B.W."/>
            <person name="Cuomo C.A."/>
            <person name="White T.C."/>
        </authorList>
    </citation>
    <scope>NUCLEOTIDE SEQUENCE [LARGE SCALE GENOMIC DNA]</scope>
    <source>
        <strain evidence="4">ATCC MYA-4605 / CBS 113480</strain>
    </source>
</reference>
<evidence type="ECO:0000313" key="4">
    <source>
        <dbReference type="Proteomes" id="UP000002035"/>
    </source>
</evidence>
<dbReference type="GeneID" id="9226770"/>
<dbReference type="STRING" id="554155.C5FWU9"/>
<dbReference type="OMA" id="HQTNIDK"/>
<proteinExistence type="predicted"/>
<dbReference type="EMBL" id="DS995707">
    <property type="protein sequence ID" value="EEQ34789.1"/>
    <property type="molecule type" value="Genomic_DNA"/>
</dbReference>
<organism evidence="3 4">
    <name type="scientific">Arthroderma otae (strain ATCC MYA-4605 / CBS 113480)</name>
    <name type="common">Microsporum canis</name>
    <dbReference type="NCBI Taxonomy" id="554155"/>
    <lineage>
        <taxon>Eukaryota</taxon>
        <taxon>Fungi</taxon>
        <taxon>Dikarya</taxon>
        <taxon>Ascomycota</taxon>
        <taxon>Pezizomycotina</taxon>
        <taxon>Eurotiomycetes</taxon>
        <taxon>Eurotiomycetidae</taxon>
        <taxon>Onygenales</taxon>
        <taxon>Arthrodermataceae</taxon>
        <taxon>Microsporum</taxon>
    </lineage>
</organism>